<accession>A0ACB7UG55</accession>
<dbReference type="Proteomes" id="UP000827976">
    <property type="component" value="Chromosome 16"/>
</dbReference>
<sequence length="111" mass="11932">MAENYQKVVRQVVKAATAVATGGSALMLCALTLVSTVIFLTVATPLMVIFSPVLIPAVITVCLIFTGFLVSGGFGVAGASVLYWMYRNYGLLSREWGLFSLSTRWAATFED</sequence>
<reference evidence="2" key="1">
    <citation type="journal article" date="2022" name="Nat. Commun.">
        <title>Chromosome evolution and the genetic basis of agronomically important traits in greater yam.</title>
        <authorList>
            <person name="Bredeson J.V."/>
            <person name="Lyons J.B."/>
            <person name="Oniyinde I.O."/>
            <person name="Okereke N.R."/>
            <person name="Kolade O."/>
            <person name="Nnabue I."/>
            <person name="Nwadili C.O."/>
            <person name="Hribova E."/>
            <person name="Parker M."/>
            <person name="Nwogha J."/>
            <person name="Shu S."/>
            <person name="Carlson J."/>
            <person name="Kariba R."/>
            <person name="Muthemba S."/>
            <person name="Knop K."/>
            <person name="Barton G.J."/>
            <person name="Sherwood A.V."/>
            <person name="Lopez-Montes A."/>
            <person name="Asiedu R."/>
            <person name="Jamnadass R."/>
            <person name="Muchugi A."/>
            <person name="Goodstein D."/>
            <person name="Egesi C.N."/>
            <person name="Featherston J."/>
            <person name="Asfaw A."/>
            <person name="Simpson G.G."/>
            <person name="Dolezel J."/>
            <person name="Hendre P.S."/>
            <person name="Van Deynze A."/>
            <person name="Kumar P.L."/>
            <person name="Obidiegwu J.E."/>
            <person name="Bhattacharjee R."/>
            <person name="Rokhsar D.S."/>
        </authorList>
    </citation>
    <scope>NUCLEOTIDE SEQUENCE [LARGE SCALE GENOMIC DNA]</scope>
    <source>
        <strain evidence="2">cv. TDa95/00328</strain>
    </source>
</reference>
<proteinExistence type="predicted"/>
<comment type="caution">
    <text evidence="1">The sequence shown here is derived from an EMBL/GenBank/DDBJ whole genome shotgun (WGS) entry which is preliminary data.</text>
</comment>
<evidence type="ECO:0000313" key="1">
    <source>
        <dbReference type="EMBL" id="KAH7659312.1"/>
    </source>
</evidence>
<organism evidence="1 2">
    <name type="scientific">Dioscorea alata</name>
    <name type="common">Purple yam</name>
    <dbReference type="NCBI Taxonomy" id="55571"/>
    <lineage>
        <taxon>Eukaryota</taxon>
        <taxon>Viridiplantae</taxon>
        <taxon>Streptophyta</taxon>
        <taxon>Embryophyta</taxon>
        <taxon>Tracheophyta</taxon>
        <taxon>Spermatophyta</taxon>
        <taxon>Magnoliopsida</taxon>
        <taxon>Liliopsida</taxon>
        <taxon>Dioscoreales</taxon>
        <taxon>Dioscoreaceae</taxon>
        <taxon>Dioscorea</taxon>
    </lineage>
</organism>
<dbReference type="EMBL" id="CM037026">
    <property type="protein sequence ID" value="KAH7659312.1"/>
    <property type="molecule type" value="Genomic_DNA"/>
</dbReference>
<gene>
    <name evidence="1" type="ORF">IHE45_16G023000</name>
</gene>
<evidence type="ECO:0000313" key="2">
    <source>
        <dbReference type="Proteomes" id="UP000827976"/>
    </source>
</evidence>
<protein>
    <submittedName>
        <fullName evidence="1">Oleosin protein</fullName>
    </submittedName>
</protein>
<keyword evidence="2" id="KW-1185">Reference proteome</keyword>
<name>A0ACB7UG55_DIOAL</name>